<dbReference type="InterPro" id="IPR038670">
    <property type="entry name" value="HslJ-like_sf"/>
</dbReference>
<dbReference type="InterPro" id="IPR005184">
    <property type="entry name" value="DUF306_Meta_HslJ"/>
</dbReference>
<comment type="caution">
    <text evidence="4">The sequence shown here is derived from an EMBL/GenBank/DDBJ whole genome shotgun (WGS) entry which is preliminary data.</text>
</comment>
<feature type="chain" id="PRO_5031398810" description="DUF306 domain-containing protein" evidence="2">
    <location>
        <begin position="19"/>
        <end position="266"/>
    </location>
</feature>
<protein>
    <recommendedName>
        <fullName evidence="3">DUF306 domain-containing protein</fullName>
    </recommendedName>
</protein>
<evidence type="ECO:0000259" key="3">
    <source>
        <dbReference type="Pfam" id="PF03724"/>
    </source>
</evidence>
<dbReference type="Gene3D" id="2.40.128.270">
    <property type="match status" value="1"/>
</dbReference>
<sequence length="266" mass="28703">MRVRTGAMRVLLIALCLAACSPSPVPPPAVQQEAANTPAPPAAPADIRGEWRLTAMNGRPAPAPDDADSIHPITMTVGDFSFRARSQCVAFWRRYERDAEKLVVTTANPGAMCARGLSHWEQEFDRTLSGVDRATVRDGRLTLTGPGADLTFEPAPPAAPEPITGRWRLHVMHGVSPPAGAEPIEITIGGGQIEANACVFAGWRYRLDGTLMEITPQTEPVCQRGTTGWEKRFGGFMAGVNRATIVQNGALILDSALEQVEFRRVP</sequence>
<evidence type="ECO:0000256" key="1">
    <source>
        <dbReference type="SAM" id="MobiDB-lite"/>
    </source>
</evidence>
<accession>A0A7X5YJP1</accession>
<gene>
    <name evidence="4" type="ORF">GGQ87_000167</name>
</gene>
<dbReference type="AlphaFoldDB" id="A0A7X5YJP1"/>
<feature type="signal peptide" evidence="2">
    <location>
        <begin position="1"/>
        <end position="18"/>
    </location>
</feature>
<organism evidence="4 5">
    <name type="scientific">Brevundimonas alba</name>
    <dbReference type="NCBI Taxonomy" id="74314"/>
    <lineage>
        <taxon>Bacteria</taxon>
        <taxon>Pseudomonadati</taxon>
        <taxon>Pseudomonadota</taxon>
        <taxon>Alphaproteobacteria</taxon>
        <taxon>Caulobacterales</taxon>
        <taxon>Caulobacteraceae</taxon>
        <taxon>Brevundimonas</taxon>
    </lineage>
</organism>
<reference evidence="4 5" key="1">
    <citation type="submission" date="2020-03" db="EMBL/GenBank/DDBJ databases">
        <title>Genomic Encyclopedia of Type Strains, Phase IV (KMG-IV): sequencing the most valuable type-strain genomes for metagenomic binning, comparative biology and taxonomic classification.</title>
        <authorList>
            <person name="Goeker M."/>
        </authorList>
    </citation>
    <scope>NUCLEOTIDE SEQUENCE [LARGE SCALE GENOMIC DNA]</scope>
    <source>
        <strain evidence="4 5">DSM 4736</strain>
    </source>
</reference>
<keyword evidence="2" id="KW-0732">Signal</keyword>
<dbReference type="Proteomes" id="UP000587415">
    <property type="component" value="Unassembled WGS sequence"/>
</dbReference>
<dbReference type="Pfam" id="PF03724">
    <property type="entry name" value="META"/>
    <property type="match status" value="1"/>
</dbReference>
<proteinExistence type="predicted"/>
<dbReference type="EMBL" id="JAATJM010000001">
    <property type="protein sequence ID" value="NJC39909.1"/>
    <property type="molecule type" value="Genomic_DNA"/>
</dbReference>
<keyword evidence="5" id="KW-1185">Reference proteome</keyword>
<name>A0A7X5YJP1_9CAUL</name>
<feature type="domain" description="DUF306" evidence="3">
    <location>
        <begin position="47"/>
        <end position="145"/>
    </location>
</feature>
<evidence type="ECO:0000313" key="5">
    <source>
        <dbReference type="Proteomes" id="UP000587415"/>
    </source>
</evidence>
<evidence type="ECO:0000256" key="2">
    <source>
        <dbReference type="SAM" id="SignalP"/>
    </source>
</evidence>
<feature type="region of interest" description="Disordered" evidence="1">
    <location>
        <begin position="26"/>
        <end position="45"/>
    </location>
</feature>
<evidence type="ECO:0000313" key="4">
    <source>
        <dbReference type="EMBL" id="NJC39909.1"/>
    </source>
</evidence>